<dbReference type="InterPro" id="IPR008278">
    <property type="entry name" value="4-PPantetheinyl_Trfase_dom"/>
</dbReference>
<proteinExistence type="inferred from homology"/>
<dbReference type="KEGG" id="mph:MLP_27480"/>
<name>F5XI93_MICPN</name>
<dbReference type="SUPFAM" id="SSF56214">
    <property type="entry name" value="4'-phosphopantetheinyl transferase"/>
    <property type="match status" value="2"/>
</dbReference>
<dbReference type="PANTHER" id="PTHR12215:SF10">
    <property type="entry name" value="L-AMINOADIPATE-SEMIALDEHYDE DEHYDROGENASE-PHOSPHOPANTETHEINYL TRANSFERASE"/>
    <property type="match status" value="1"/>
</dbReference>
<accession>F5XI93</accession>
<comment type="similarity">
    <text evidence="1">Belongs to the P-Pant transferase superfamily. Gsp/Sfp/HetI/AcpT family.</text>
</comment>
<gene>
    <name evidence="4" type="ordered locus">MLP_27480</name>
</gene>
<sequence length="213" mass="23373">MIGSASWLVERSAAVLAGADEPLATLPQEQRARVERLRRAQDRDDFVAARQLTQRLVAQVTGRAASEVRFTQSCHQCGGPHGRPMVDSAELHLSWSHAGGWVGSVVGDRPCGIDLEPATDRPPLFDVLTATEQQEVQSLPESQQSSAFLRLWVRKEALLKAAGTGLSEPAALAQLDVRTSFVIYHEREWQLTDLGVKGGKHEVVAAMAEERFR</sequence>
<evidence type="ECO:0000259" key="3">
    <source>
        <dbReference type="Pfam" id="PF01648"/>
    </source>
</evidence>
<dbReference type="GO" id="GO:0008897">
    <property type="term" value="F:holo-[acyl-carrier-protein] synthase activity"/>
    <property type="evidence" value="ECO:0007669"/>
    <property type="project" value="InterPro"/>
</dbReference>
<dbReference type="OrthoDB" id="3732807at2"/>
<dbReference type="Gene3D" id="3.90.470.20">
    <property type="entry name" value="4'-phosphopantetheinyl transferase domain"/>
    <property type="match status" value="2"/>
</dbReference>
<dbReference type="Proteomes" id="UP000007947">
    <property type="component" value="Chromosome"/>
</dbReference>
<dbReference type="GO" id="GO:0000287">
    <property type="term" value="F:magnesium ion binding"/>
    <property type="evidence" value="ECO:0007669"/>
    <property type="project" value="InterPro"/>
</dbReference>
<organism evidence="4 5">
    <name type="scientific">Microlunatus phosphovorus (strain ATCC 700054 / DSM 10555 / JCM 9379 / NBRC 101784 / NCIMB 13414 / VKM Ac-1990 / NM-1)</name>
    <dbReference type="NCBI Taxonomy" id="1032480"/>
    <lineage>
        <taxon>Bacteria</taxon>
        <taxon>Bacillati</taxon>
        <taxon>Actinomycetota</taxon>
        <taxon>Actinomycetes</taxon>
        <taxon>Propionibacteriales</taxon>
        <taxon>Propionibacteriaceae</taxon>
        <taxon>Microlunatus</taxon>
    </lineage>
</organism>
<dbReference type="PANTHER" id="PTHR12215">
    <property type="entry name" value="PHOSPHOPANTETHEINE TRANSFERASE"/>
    <property type="match status" value="1"/>
</dbReference>
<dbReference type="GO" id="GO:0019878">
    <property type="term" value="P:lysine biosynthetic process via aminoadipic acid"/>
    <property type="evidence" value="ECO:0007669"/>
    <property type="project" value="TreeGrafter"/>
</dbReference>
<feature type="domain" description="4'-phosphopantetheinyl transferase" evidence="3">
    <location>
        <begin position="110"/>
        <end position="179"/>
    </location>
</feature>
<dbReference type="GO" id="GO:0005829">
    <property type="term" value="C:cytosol"/>
    <property type="evidence" value="ECO:0007669"/>
    <property type="project" value="TreeGrafter"/>
</dbReference>
<dbReference type="RefSeq" id="WP_013863631.1">
    <property type="nucleotide sequence ID" value="NC_015635.1"/>
</dbReference>
<dbReference type="EMBL" id="AP012204">
    <property type="protein sequence ID" value="BAK35762.1"/>
    <property type="molecule type" value="Genomic_DNA"/>
</dbReference>
<dbReference type="STRING" id="1032480.MLP_27480"/>
<dbReference type="HOGENOM" id="CLU_057011_2_1_11"/>
<dbReference type="InterPro" id="IPR050559">
    <property type="entry name" value="P-Pant_transferase_sf"/>
</dbReference>
<evidence type="ECO:0000256" key="2">
    <source>
        <dbReference type="ARBA" id="ARBA00022679"/>
    </source>
</evidence>
<keyword evidence="2 4" id="KW-0808">Transferase</keyword>
<dbReference type="Pfam" id="PF01648">
    <property type="entry name" value="ACPS"/>
    <property type="match status" value="1"/>
</dbReference>
<evidence type="ECO:0000313" key="4">
    <source>
        <dbReference type="EMBL" id="BAK35762.1"/>
    </source>
</evidence>
<keyword evidence="5" id="KW-1185">Reference proteome</keyword>
<protein>
    <submittedName>
        <fullName evidence="4">Putative phosphopantetheinyl transferase</fullName>
    </submittedName>
</protein>
<dbReference type="eggNOG" id="COG2091">
    <property type="taxonomic scope" value="Bacteria"/>
</dbReference>
<reference evidence="4 5" key="1">
    <citation type="submission" date="2011-05" db="EMBL/GenBank/DDBJ databases">
        <title>Whole genome sequence of Microlunatus phosphovorus NM-1.</title>
        <authorList>
            <person name="Hosoyama A."/>
            <person name="Sasaki K."/>
            <person name="Harada T."/>
            <person name="Igarashi R."/>
            <person name="Kawakoshi A."/>
            <person name="Sasagawa M."/>
            <person name="Fukada J."/>
            <person name="Nakamura S."/>
            <person name="Katano Y."/>
            <person name="Hanada S."/>
            <person name="Kamagata Y."/>
            <person name="Nakamura N."/>
            <person name="Yamazaki S."/>
            <person name="Fujita N."/>
        </authorList>
    </citation>
    <scope>NUCLEOTIDE SEQUENCE [LARGE SCALE GENOMIC DNA]</scope>
    <source>
        <strain evidence="5">ATCC 700054 / DSM 10555 / JCM 9379 / NBRC 101784 / NCIMB 13414 / VKM Ac-1990 / NM-1</strain>
    </source>
</reference>
<evidence type="ECO:0000256" key="1">
    <source>
        <dbReference type="ARBA" id="ARBA00010990"/>
    </source>
</evidence>
<dbReference type="AlphaFoldDB" id="F5XI93"/>
<dbReference type="InterPro" id="IPR037143">
    <property type="entry name" value="4-PPantetheinyl_Trfase_dom_sf"/>
</dbReference>
<evidence type="ECO:0000313" key="5">
    <source>
        <dbReference type="Proteomes" id="UP000007947"/>
    </source>
</evidence>